<dbReference type="InterPro" id="IPR029058">
    <property type="entry name" value="AB_hydrolase_fold"/>
</dbReference>
<dbReference type="Gene3D" id="3.40.50.1820">
    <property type="entry name" value="alpha/beta hydrolase"/>
    <property type="match status" value="1"/>
</dbReference>
<sequence length="310" mass="34927">MASIQAIEQSSIKPSAHWNTTRYIYRKRRSKRQFCSGFMAVDYCKSQYMQRMVGRLESVRQGRRDLLAGHMRQGVQTYGFACISADYCLAPQANVTEIFEDVKACIDFIRNDLASHFEKDTLDVSRLAVSGSSAGGFLALLTGLYVTPKPQVIIPIYPITDPLGLFFTQPQPAPNRRYAASKEEMAAFLDPKATSVASCGKVPDDPRSHMYVYMLRAANLAELWGVPDEQSAQPYRISRNIHRYRLPPTYLLHGDADTAVGVEQSDEVAGTMLGCGMPVEYERPHGKDHFLDNSPDYQSEAMYSFMMRYL</sequence>
<feature type="domain" description="Alpha/beta hydrolase fold-3" evidence="2">
    <location>
        <begin position="71"/>
        <end position="222"/>
    </location>
</feature>
<keyword evidence="1" id="KW-0378">Hydrolase</keyword>
<dbReference type="PANTHER" id="PTHR48081">
    <property type="entry name" value="AB HYDROLASE SUPERFAMILY PROTEIN C4A8.06C"/>
    <property type="match status" value="1"/>
</dbReference>
<organism evidence="3 4">
    <name type="scientific">Exophiala sideris</name>
    <dbReference type="NCBI Taxonomy" id="1016849"/>
    <lineage>
        <taxon>Eukaryota</taxon>
        <taxon>Fungi</taxon>
        <taxon>Dikarya</taxon>
        <taxon>Ascomycota</taxon>
        <taxon>Pezizomycotina</taxon>
        <taxon>Eurotiomycetes</taxon>
        <taxon>Chaetothyriomycetidae</taxon>
        <taxon>Chaetothyriales</taxon>
        <taxon>Herpotrichiellaceae</taxon>
        <taxon>Exophiala</taxon>
    </lineage>
</organism>
<evidence type="ECO:0000313" key="4">
    <source>
        <dbReference type="Proteomes" id="UP001345691"/>
    </source>
</evidence>
<dbReference type="Proteomes" id="UP001345691">
    <property type="component" value="Unassembled WGS sequence"/>
</dbReference>
<proteinExistence type="predicted"/>
<dbReference type="PANTHER" id="PTHR48081:SF3">
    <property type="entry name" value="ALPHA_BETA HYDROLASE FOLD-3 DOMAIN-CONTAINING PROTEIN"/>
    <property type="match status" value="1"/>
</dbReference>
<dbReference type="InterPro" id="IPR050300">
    <property type="entry name" value="GDXG_lipolytic_enzyme"/>
</dbReference>
<protein>
    <recommendedName>
        <fullName evidence="2">Alpha/beta hydrolase fold-3 domain-containing protein</fullName>
    </recommendedName>
</protein>
<dbReference type="InterPro" id="IPR013094">
    <property type="entry name" value="AB_hydrolase_3"/>
</dbReference>
<evidence type="ECO:0000256" key="1">
    <source>
        <dbReference type="ARBA" id="ARBA00022801"/>
    </source>
</evidence>
<gene>
    <name evidence="3" type="ORF">LTR69_007208</name>
</gene>
<keyword evidence="4" id="KW-1185">Reference proteome</keyword>
<reference evidence="3 4" key="1">
    <citation type="submission" date="2023-08" db="EMBL/GenBank/DDBJ databases">
        <title>Black Yeasts Isolated from many extreme environments.</title>
        <authorList>
            <person name="Coleine C."/>
            <person name="Stajich J.E."/>
            <person name="Selbmann L."/>
        </authorList>
    </citation>
    <scope>NUCLEOTIDE SEQUENCE [LARGE SCALE GENOMIC DNA]</scope>
    <source>
        <strain evidence="3 4">CCFEE 6328</strain>
    </source>
</reference>
<evidence type="ECO:0000259" key="2">
    <source>
        <dbReference type="Pfam" id="PF07859"/>
    </source>
</evidence>
<evidence type="ECO:0000313" key="3">
    <source>
        <dbReference type="EMBL" id="KAK5057169.1"/>
    </source>
</evidence>
<dbReference type="Pfam" id="PF07859">
    <property type="entry name" value="Abhydrolase_3"/>
    <property type="match status" value="1"/>
</dbReference>
<accession>A0ABR0J5T9</accession>
<name>A0ABR0J5T9_9EURO</name>
<comment type="caution">
    <text evidence="3">The sequence shown here is derived from an EMBL/GenBank/DDBJ whole genome shotgun (WGS) entry which is preliminary data.</text>
</comment>
<dbReference type="EMBL" id="JAVRRF010000016">
    <property type="protein sequence ID" value="KAK5057169.1"/>
    <property type="molecule type" value="Genomic_DNA"/>
</dbReference>
<dbReference type="SUPFAM" id="SSF53474">
    <property type="entry name" value="alpha/beta-Hydrolases"/>
    <property type="match status" value="1"/>
</dbReference>